<feature type="non-terminal residue" evidence="1">
    <location>
        <position position="1"/>
    </location>
</feature>
<reference evidence="1" key="1">
    <citation type="submission" date="2022-03" db="EMBL/GenBank/DDBJ databases">
        <authorList>
            <person name="Martin C."/>
        </authorList>
    </citation>
    <scope>NUCLEOTIDE SEQUENCE</scope>
</reference>
<protein>
    <submittedName>
        <fullName evidence="1">Uncharacterized protein</fullName>
    </submittedName>
</protein>
<dbReference type="Proteomes" id="UP000749559">
    <property type="component" value="Unassembled WGS sequence"/>
</dbReference>
<accession>A0A8J1UK72</accession>
<dbReference type="EMBL" id="CAIIXF020000007">
    <property type="protein sequence ID" value="CAH1788553.1"/>
    <property type="molecule type" value="Genomic_DNA"/>
</dbReference>
<organism evidence="1 2">
    <name type="scientific">Owenia fusiformis</name>
    <name type="common">Polychaete worm</name>
    <dbReference type="NCBI Taxonomy" id="6347"/>
    <lineage>
        <taxon>Eukaryota</taxon>
        <taxon>Metazoa</taxon>
        <taxon>Spiralia</taxon>
        <taxon>Lophotrochozoa</taxon>
        <taxon>Annelida</taxon>
        <taxon>Polychaeta</taxon>
        <taxon>Sedentaria</taxon>
        <taxon>Canalipalpata</taxon>
        <taxon>Sabellida</taxon>
        <taxon>Oweniida</taxon>
        <taxon>Oweniidae</taxon>
        <taxon>Owenia</taxon>
    </lineage>
</organism>
<proteinExistence type="predicted"/>
<gene>
    <name evidence="1" type="ORF">OFUS_LOCUS14059</name>
</gene>
<evidence type="ECO:0000313" key="1">
    <source>
        <dbReference type="EMBL" id="CAH1788553.1"/>
    </source>
</evidence>
<name>A0A8J1UK72_OWEFU</name>
<comment type="caution">
    <text evidence="1">The sequence shown here is derived from an EMBL/GenBank/DDBJ whole genome shotgun (WGS) entry which is preliminary data.</text>
</comment>
<keyword evidence="2" id="KW-1185">Reference proteome</keyword>
<sequence>NDVSGIYSVASFAGTPDTITETWNSTTNIEVQCLQEATPTCSYISLTGVQTPIIATKYAGVYETMGTVNNRASYKHNTEDYYIYYVPFDHWILADGSNGADNANILAISASVDIHVTTITGWIFKDGNMSHNEDVASFQCKPSTPPCDRLHLTSDINPDRPPSQTEWFGIYTLTNETSDGRPVYTLDEPGSVQRTVKLYHVTTPLSSYWFLSESVGDTEPYIRIRDGAFYPELINPGSLREELNNSNWAEISTLRFLCFKEHDPCKTLYLDSSTYMPPGVLTSETNIFGLWILDETQTYNNRPVYHHQLHSSLYLFKMNPIGWVLHFKSPASILDDSQQMNPLALITDQSIYPEDITAPIRINQVEWPGAAFSCFSVSTACNEISISGINTSPFEVFNGLYSKIVLGTVPRPSYQLTDSDN</sequence>
<evidence type="ECO:0000313" key="2">
    <source>
        <dbReference type="Proteomes" id="UP000749559"/>
    </source>
</evidence>
<dbReference type="AlphaFoldDB" id="A0A8J1UK72"/>
<feature type="non-terminal residue" evidence="1">
    <location>
        <position position="421"/>
    </location>
</feature>